<comment type="subcellular location">
    <subcellularLocation>
        <location evidence="1">Cell membrane</location>
        <topology evidence="1">Multi-pass membrane protein</topology>
    </subcellularLocation>
</comment>
<dbReference type="HOGENOM" id="CLU_018808_15_2_9"/>
<dbReference type="PANTHER" id="PTHR48086">
    <property type="entry name" value="SODIUM/PROLINE SYMPORTER-RELATED"/>
    <property type="match status" value="1"/>
</dbReference>
<evidence type="ECO:0000256" key="13">
    <source>
        <dbReference type="RuleBase" id="RU362091"/>
    </source>
</evidence>
<dbReference type="PANTHER" id="PTHR48086:SF3">
    <property type="entry name" value="SODIUM_PROLINE SYMPORTER"/>
    <property type="match status" value="1"/>
</dbReference>
<feature type="transmembrane region" description="Helical" evidence="14">
    <location>
        <begin position="121"/>
        <end position="143"/>
    </location>
</feature>
<dbReference type="Proteomes" id="UP000013520">
    <property type="component" value="Chromosome"/>
</dbReference>
<keyword evidence="3" id="KW-0813">Transport</keyword>
<evidence type="ECO:0000256" key="1">
    <source>
        <dbReference type="ARBA" id="ARBA00004651"/>
    </source>
</evidence>
<feature type="transmembrane region" description="Helical" evidence="14">
    <location>
        <begin position="346"/>
        <end position="370"/>
    </location>
</feature>
<keyword evidence="7 14" id="KW-1133">Transmembrane helix</keyword>
<dbReference type="Gene3D" id="1.20.1730.10">
    <property type="entry name" value="Sodium/glucose cotransporter"/>
    <property type="match status" value="1"/>
</dbReference>
<dbReference type="eggNOG" id="COG0591">
    <property type="taxonomic scope" value="Bacteria"/>
</dbReference>
<keyword evidence="9" id="KW-0406">Ion transport</keyword>
<accession>R4KMQ9</accession>
<evidence type="ECO:0000256" key="8">
    <source>
        <dbReference type="ARBA" id="ARBA00023053"/>
    </source>
</evidence>
<keyword evidence="16" id="KW-1185">Reference proteome</keyword>
<dbReference type="GO" id="GO:0005298">
    <property type="term" value="F:proline:sodium symporter activity"/>
    <property type="evidence" value="ECO:0007669"/>
    <property type="project" value="TreeGrafter"/>
</dbReference>
<keyword evidence="4" id="KW-1003">Cell membrane</keyword>
<evidence type="ECO:0000313" key="15">
    <source>
        <dbReference type="EMBL" id="AGL00916.1"/>
    </source>
</evidence>
<keyword evidence="8" id="KW-0915">Sodium</keyword>
<dbReference type="GO" id="GO:0015193">
    <property type="term" value="F:L-proline transmembrane transporter activity"/>
    <property type="evidence" value="ECO:0007669"/>
    <property type="project" value="TreeGrafter"/>
</dbReference>
<evidence type="ECO:0000256" key="14">
    <source>
        <dbReference type="SAM" id="Phobius"/>
    </source>
</evidence>
<dbReference type="CDD" id="cd10322">
    <property type="entry name" value="SLC5sbd"/>
    <property type="match status" value="1"/>
</dbReference>
<evidence type="ECO:0000256" key="3">
    <source>
        <dbReference type="ARBA" id="ARBA00022448"/>
    </source>
</evidence>
<keyword evidence="11" id="KW-0739">Sodium transport</keyword>
<evidence type="ECO:0000256" key="2">
    <source>
        <dbReference type="ARBA" id="ARBA00006434"/>
    </source>
</evidence>
<comment type="similarity">
    <text evidence="2 13">Belongs to the sodium:solute symporter (SSF) (TC 2.A.21) family.</text>
</comment>
<organism evidence="15 16">
    <name type="scientific">Desulfoscipio gibsoniae DSM 7213</name>
    <dbReference type="NCBI Taxonomy" id="767817"/>
    <lineage>
        <taxon>Bacteria</taxon>
        <taxon>Bacillati</taxon>
        <taxon>Bacillota</taxon>
        <taxon>Clostridia</taxon>
        <taxon>Eubacteriales</taxon>
        <taxon>Desulfallaceae</taxon>
        <taxon>Desulfoscipio</taxon>
    </lineage>
</organism>
<dbReference type="InterPro" id="IPR001734">
    <property type="entry name" value="Na/solute_symporter"/>
</dbReference>
<proteinExistence type="inferred from homology"/>
<keyword evidence="5 14" id="KW-0812">Transmembrane</keyword>
<dbReference type="AlphaFoldDB" id="R4KMQ9"/>
<dbReference type="InterPro" id="IPR050277">
    <property type="entry name" value="Sodium:Solute_Symporter"/>
</dbReference>
<sequence length="543" mass="58694">MSYGMLLFIALLYIGITVYLGWLGYQHTKSSKDYMIAGGEVHPYLMAMGYGSTFISTSAIVGFGGAAAVYGMSLLWLTAFNIICGVFIAFVILGTRTRSMGAILNVQTFPEMLGVRFRSKFIRTFSAIVLTVSMPLYAAAVMIGGARFMEQALQVNYTAALLIVAFIVGAYVMAGGMKGVLYTSAFQGTLMLLAMFLLMVLTYVKLGGITAAHQALTSLADKVPASLVEQGHMGWTAMPETGSILWLYVITTLVMGVGVGVLAQPQLAVRYLTVKSNKDLYRALAPGGVFILMMTGVGFTVGALSNVFFNDKFGKISLLMAIDPATNAPNIDKIIPLFITEAMPSWLGYLFLLTLLAAAMSTLSGQIHAIATSVSYDLFKSSRGDKGQLKLARYGTLFGFLVTLLISFILPGNIIAIATAIFFGLCAASFLPMYVSGLFWKRATVPGVTWGMVVGTVVYVFDMLFMHTKEATIFKVSQLILGKDTIAGFPWNVIDPLVIALPASIIVTLVVSLVTKPMEQSHIDKCFGFQSLRNQETTNTLNR</sequence>
<feature type="transmembrane region" description="Helical" evidence="14">
    <location>
        <begin position="447"/>
        <end position="466"/>
    </location>
</feature>
<dbReference type="OrthoDB" id="9810181at2"/>
<reference evidence="15 16" key="1">
    <citation type="submission" date="2012-01" db="EMBL/GenBank/DDBJ databases">
        <title>Complete sequence of Desulfotomaculum gibsoniae DSM 7213.</title>
        <authorList>
            <consortium name="US DOE Joint Genome Institute"/>
            <person name="Lucas S."/>
            <person name="Han J."/>
            <person name="Lapidus A."/>
            <person name="Cheng J.-F."/>
            <person name="Goodwin L."/>
            <person name="Pitluck S."/>
            <person name="Peters L."/>
            <person name="Ovchinnikova G."/>
            <person name="Teshima H."/>
            <person name="Detter J.C."/>
            <person name="Han C."/>
            <person name="Tapia R."/>
            <person name="Land M."/>
            <person name="Hauser L."/>
            <person name="Kyrpides N."/>
            <person name="Ivanova N."/>
            <person name="Pagani I."/>
            <person name="Parshina S."/>
            <person name="Plugge C."/>
            <person name="Muyzer G."/>
            <person name="Kuever J."/>
            <person name="Ivanova A."/>
            <person name="Nazina T."/>
            <person name="Klenk H.-P."/>
            <person name="Brambilla E."/>
            <person name="Spring S."/>
            <person name="Stams A.F."/>
            <person name="Woyke T."/>
        </authorList>
    </citation>
    <scope>NUCLEOTIDE SEQUENCE [LARGE SCALE GENOMIC DNA]</scope>
    <source>
        <strain evidence="15 16">DSM 7213</strain>
    </source>
</reference>
<feature type="transmembrane region" description="Helical" evidence="14">
    <location>
        <begin position="391"/>
        <end position="409"/>
    </location>
</feature>
<evidence type="ECO:0000256" key="5">
    <source>
        <dbReference type="ARBA" id="ARBA00022692"/>
    </source>
</evidence>
<dbReference type="PROSITE" id="PS50283">
    <property type="entry name" value="NA_SOLUT_SYMP_3"/>
    <property type="match status" value="1"/>
</dbReference>
<evidence type="ECO:0000256" key="6">
    <source>
        <dbReference type="ARBA" id="ARBA00022847"/>
    </source>
</evidence>
<feature type="transmembrane region" description="Helical" evidence="14">
    <location>
        <begin position="45"/>
        <end position="68"/>
    </location>
</feature>
<dbReference type="RefSeq" id="WP_006522704.1">
    <property type="nucleotide sequence ID" value="NC_021184.1"/>
</dbReference>
<evidence type="ECO:0000256" key="4">
    <source>
        <dbReference type="ARBA" id="ARBA00022475"/>
    </source>
</evidence>
<dbReference type="InterPro" id="IPR038377">
    <property type="entry name" value="Na/Glc_symporter_sf"/>
</dbReference>
<feature type="transmembrane region" description="Helical" evidence="14">
    <location>
        <begin position="243"/>
        <end position="263"/>
    </location>
</feature>
<gene>
    <name evidence="15" type="ORF">Desgi_1417</name>
</gene>
<feature type="transmembrane region" description="Helical" evidence="14">
    <location>
        <begin position="155"/>
        <end position="174"/>
    </location>
</feature>
<feature type="transmembrane region" description="Helical" evidence="14">
    <location>
        <begin position="415"/>
        <end position="435"/>
    </location>
</feature>
<protein>
    <submittedName>
        <fullName evidence="15">SSS sodium solute transporter</fullName>
    </submittedName>
</protein>
<dbReference type="EMBL" id="CP003273">
    <property type="protein sequence ID" value="AGL00916.1"/>
    <property type="molecule type" value="Genomic_DNA"/>
</dbReference>
<evidence type="ECO:0000256" key="11">
    <source>
        <dbReference type="ARBA" id="ARBA00023201"/>
    </source>
</evidence>
<evidence type="ECO:0000313" key="16">
    <source>
        <dbReference type="Proteomes" id="UP000013520"/>
    </source>
</evidence>
<feature type="transmembrane region" description="Helical" evidence="14">
    <location>
        <begin position="497"/>
        <end position="515"/>
    </location>
</feature>
<evidence type="ECO:0000256" key="9">
    <source>
        <dbReference type="ARBA" id="ARBA00023065"/>
    </source>
</evidence>
<comment type="catalytic activity">
    <reaction evidence="12">
        <text>L-proline(in) + Na(+)(in) = L-proline(out) + Na(+)(out)</text>
        <dbReference type="Rhea" id="RHEA:28967"/>
        <dbReference type="ChEBI" id="CHEBI:29101"/>
        <dbReference type="ChEBI" id="CHEBI:60039"/>
    </reaction>
</comment>
<dbReference type="NCBIfam" id="TIGR00813">
    <property type="entry name" value="sss"/>
    <property type="match status" value="1"/>
</dbReference>
<keyword evidence="10 14" id="KW-0472">Membrane</keyword>
<evidence type="ECO:0000256" key="10">
    <source>
        <dbReference type="ARBA" id="ARBA00023136"/>
    </source>
</evidence>
<dbReference type="GO" id="GO:0015824">
    <property type="term" value="P:proline transport"/>
    <property type="evidence" value="ECO:0007669"/>
    <property type="project" value="TreeGrafter"/>
</dbReference>
<feature type="transmembrane region" description="Helical" evidence="14">
    <location>
        <begin position="181"/>
        <end position="204"/>
    </location>
</feature>
<feature type="transmembrane region" description="Helical" evidence="14">
    <location>
        <begin position="6"/>
        <end position="25"/>
    </location>
</feature>
<keyword evidence="6" id="KW-0769">Symport</keyword>
<feature type="transmembrane region" description="Helical" evidence="14">
    <location>
        <begin position="284"/>
        <end position="309"/>
    </location>
</feature>
<evidence type="ECO:0000256" key="7">
    <source>
        <dbReference type="ARBA" id="ARBA00022989"/>
    </source>
</evidence>
<dbReference type="GO" id="GO:0005886">
    <property type="term" value="C:plasma membrane"/>
    <property type="evidence" value="ECO:0007669"/>
    <property type="project" value="UniProtKB-SubCell"/>
</dbReference>
<name>R4KMQ9_9FIRM</name>
<dbReference type="STRING" id="767817.Desgi_1417"/>
<dbReference type="KEGG" id="dgi:Desgi_1417"/>
<evidence type="ECO:0000256" key="12">
    <source>
        <dbReference type="ARBA" id="ARBA00033708"/>
    </source>
</evidence>
<feature type="transmembrane region" description="Helical" evidence="14">
    <location>
        <begin position="74"/>
        <end position="93"/>
    </location>
</feature>
<dbReference type="Pfam" id="PF00474">
    <property type="entry name" value="SSF"/>
    <property type="match status" value="1"/>
</dbReference>